<comment type="caution">
    <text evidence="1">The sequence shown here is derived from an EMBL/GenBank/DDBJ whole genome shotgun (WGS) entry which is preliminary data.</text>
</comment>
<dbReference type="AlphaFoldDB" id="A0A162E5D6"/>
<dbReference type="EMBL" id="LTAO01000012">
    <property type="protein sequence ID" value="KYG31771.1"/>
    <property type="molecule type" value="Genomic_DNA"/>
</dbReference>
<keyword evidence="2" id="KW-1185">Reference proteome</keyword>
<dbReference type="RefSeq" id="WP_061948154.1">
    <property type="nucleotide sequence ID" value="NZ_LTAO01000012.1"/>
</dbReference>
<organism evidence="1 2">
    <name type="scientific">Alkalihalobacillus trypoxylicola</name>
    <dbReference type="NCBI Taxonomy" id="519424"/>
    <lineage>
        <taxon>Bacteria</taxon>
        <taxon>Bacillati</taxon>
        <taxon>Bacillota</taxon>
        <taxon>Bacilli</taxon>
        <taxon>Bacillales</taxon>
        <taxon>Bacillaceae</taxon>
        <taxon>Alkalihalobacillus</taxon>
    </lineage>
</organism>
<evidence type="ECO:0000313" key="2">
    <source>
        <dbReference type="Proteomes" id="UP000075806"/>
    </source>
</evidence>
<gene>
    <name evidence="1" type="ORF">AZF04_03030</name>
</gene>
<reference evidence="1" key="1">
    <citation type="submission" date="2016-02" db="EMBL/GenBank/DDBJ databases">
        <title>Genome sequence of Bacillus trypoxylicola KCTC 13244(T).</title>
        <authorList>
            <person name="Jeong H."/>
            <person name="Park S.-H."/>
            <person name="Choi S.-K."/>
        </authorList>
    </citation>
    <scope>NUCLEOTIDE SEQUENCE [LARGE SCALE GENOMIC DNA]</scope>
    <source>
        <strain evidence="1">KCTC 13244</strain>
    </source>
</reference>
<dbReference type="OrthoDB" id="9985142at2"/>
<evidence type="ECO:0000313" key="1">
    <source>
        <dbReference type="EMBL" id="KYG31771.1"/>
    </source>
</evidence>
<accession>A0A162E5D6</accession>
<protein>
    <submittedName>
        <fullName evidence="1">Uncharacterized protein</fullName>
    </submittedName>
</protein>
<name>A0A162E5D6_9BACI</name>
<sequence>MFVSLNVYISNNESFETVLPIRIKSIHNRIIELASYKEASLSSGYDFFPLLKKLVNVAYSDSHYFIYLETYSSELVEELLQKESLHYTIYHEGENTKIFKVRIQRIRDLEIIYPALTVSGLDSLFTLVVHELDDGKMLNKLEVSITDEMQKPAFTFHYDLQGIFILGTDEWLDSRYIKNNLLSDSEIIDELTIKL</sequence>
<dbReference type="Proteomes" id="UP000075806">
    <property type="component" value="Unassembled WGS sequence"/>
</dbReference>
<proteinExistence type="predicted"/>